<feature type="non-terminal residue" evidence="2">
    <location>
        <position position="1"/>
    </location>
</feature>
<dbReference type="EMBL" id="LUCM01003154">
    <property type="protein sequence ID" value="KAA0196246.1"/>
    <property type="molecule type" value="Genomic_DNA"/>
</dbReference>
<evidence type="ECO:0008006" key="4">
    <source>
        <dbReference type="Google" id="ProtNLM"/>
    </source>
</evidence>
<dbReference type="OrthoDB" id="1748655at2759"/>
<proteinExistence type="predicted"/>
<feature type="compositionally biased region" description="Low complexity" evidence="1">
    <location>
        <begin position="22"/>
        <end position="35"/>
    </location>
</feature>
<protein>
    <recommendedName>
        <fullName evidence="4">Eukaryotic translation initiation factor 4B</fullName>
    </recommendedName>
</protein>
<reference evidence="2" key="1">
    <citation type="submission" date="2019-05" db="EMBL/GenBank/DDBJ databases">
        <title>Annotation for the trematode Fasciolopsis buski.</title>
        <authorList>
            <person name="Choi Y.-J."/>
        </authorList>
    </citation>
    <scope>NUCLEOTIDE SEQUENCE</scope>
    <source>
        <strain evidence="2">HT</strain>
        <tissue evidence="2">Whole worm</tissue>
    </source>
</reference>
<comment type="caution">
    <text evidence="2">The sequence shown here is derived from an EMBL/GenBank/DDBJ whole genome shotgun (WGS) entry which is preliminary data.</text>
</comment>
<evidence type="ECO:0000256" key="1">
    <source>
        <dbReference type="SAM" id="MobiDB-lite"/>
    </source>
</evidence>
<accession>A0A8E0S2K9</accession>
<feature type="region of interest" description="Disordered" evidence="1">
    <location>
        <begin position="1"/>
        <end position="115"/>
    </location>
</feature>
<name>A0A8E0S2K9_9TREM</name>
<evidence type="ECO:0000313" key="3">
    <source>
        <dbReference type="Proteomes" id="UP000728185"/>
    </source>
</evidence>
<evidence type="ECO:0000313" key="2">
    <source>
        <dbReference type="EMBL" id="KAA0196246.1"/>
    </source>
</evidence>
<feature type="compositionally biased region" description="Basic and acidic residues" evidence="1">
    <location>
        <begin position="96"/>
        <end position="106"/>
    </location>
</feature>
<organism evidence="2 3">
    <name type="scientific">Fasciolopsis buskii</name>
    <dbReference type="NCBI Taxonomy" id="27845"/>
    <lineage>
        <taxon>Eukaryota</taxon>
        <taxon>Metazoa</taxon>
        <taxon>Spiralia</taxon>
        <taxon>Lophotrochozoa</taxon>
        <taxon>Platyhelminthes</taxon>
        <taxon>Trematoda</taxon>
        <taxon>Digenea</taxon>
        <taxon>Plagiorchiida</taxon>
        <taxon>Echinostomata</taxon>
        <taxon>Echinostomatoidea</taxon>
        <taxon>Fasciolidae</taxon>
        <taxon>Fasciolopsis</taxon>
    </lineage>
</organism>
<dbReference type="Proteomes" id="UP000728185">
    <property type="component" value="Unassembled WGS sequence"/>
</dbReference>
<dbReference type="AlphaFoldDB" id="A0A8E0S2K9"/>
<keyword evidence="3" id="KW-1185">Reference proteome</keyword>
<sequence>DDPDTSEGLGGGSDWRRGNVVSRGPGSSSFGYSRPSSDRYGFEPRQPPRPSMTEGETAAERARLNLLPRSTPLSSGQGDPPRDPKIFGLAKPVDTASKDREIEERLAASTTTSVQ</sequence>
<gene>
    <name evidence="2" type="ORF">FBUS_05826</name>
</gene>